<evidence type="ECO:0000313" key="3">
    <source>
        <dbReference type="Proteomes" id="UP001212327"/>
    </source>
</evidence>
<gene>
    <name evidence="2" type="ORF">PGA78_12810</name>
</gene>
<dbReference type="AlphaFoldDB" id="A0AAW6A6V8"/>
<protein>
    <submittedName>
        <fullName evidence="2">GIY-YIG nuclease family protein</fullName>
    </submittedName>
</protein>
<proteinExistence type="predicted"/>
<name>A0AAW6A6V8_LACPA</name>
<dbReference type="SMART" id="SM00974">
    <property type="entry name" value="T5orf172"/>
    <property type="match status" value="1"/>
</dbReference>
<evidence type="ECO:0000313" key="2">
    <source>
        <dbReference type="EMBL" id="MDB1565619.1"/>
    </source>
</evidence>
<dbReference type="Proteomes" id="UP001212327">
    <property type="component" value="Unassembled WGS sequence"/>
</dbReference>
<comment type="caution">
    <text evidence="2">The sequence shown here is derived from an EMBL/GenBank/DDBJ whole genome shotgun (WGS) entry which is preliminary data.</text>
</comment>
<accession>A0AAW6A6V8</accession>
<feature type="domain" description="Bacteriophage T5 Orf172 DNA-binding" evidence="1">
    <location>
        <begin position="300"/>
        <end position="394"/>
    </location>
</feature>
<dbReference type="RefSeq" id="WP_003606592.1">
    <property type="nucleotide sequence ID" value="NZ_AFYU01000025.1"/>
</dbReference>
<sequence>MDNQSLIRSLDDIFNDPDATSLLASKPKHTPVSYDPTVEGFQEITDWVIAHDGNEPQKLRDPSQMKQRKLASRLKGIREDPERRNLLMPYDTAGLLTVHEDGPALNEVVKNEKRDFSSLDDILSDDSILFKKSDQQAAGSKLFDTKKLNEIQREQENRPEVISQRKPMKEFSQYEAMFHKVQAELASGQRQLRPFKNYELLSKHFYVLKGQLLYIDEIGEEVELNDNSNRKTDARMHVIYDNGTENNPTRNGLASSLYGRQGRIVTEVEHGIELTSDDHVTGFIYILESLSNNPQIKRIQAEHPLYKVGFTTGSVQARIAYAENESTYLYGPVRLVGEIKVVNLKAEALETALHHALAEYQLDVDITAANGRIVKPREWFAVGLNTIEEVVNGLITNLQSLSST</sequence>
<dbReference type="Pfam" id="PF13455">
    <property type="entry name" value="MUG113"/>
    <property type="match status" value="1"/>
</dbReference>
<dbReference type="EMBL" id="JAQLSF010000001">
    <property type="protein sequence ID" value="MDB1565619.1"/>
    <property type="molecule type" value="Genomic_DNA"/>
</dbReference>
<dbReference type="InterPro" id="IPR018306">
    <property type="entry name" value="Phage_T5_Orf172_DNA-bd"/>
</dbReference>
<organism evidence="2 3">
    <name type="scientific">Lacticaseibacillus paracasei</name>
    <name type="common">Lactobacillus paracasei</name>
    <dbReference type="NCBI Taxonomy" id="1597"/>
    <lineage>
        <taxon>Bacteria</taxon>
        <taxon>Bacillati</taxon>
        <taxon>Bacillota</taxon>
        <taxon>Bacilli</taxon>
        <taxon>Lactobacillales</taxon>
        <taxon>Lactobacillaceae</taxon>
        <taxon>Lacticaseibacillus</taxon>
    </lineage>
</organism>
<reference evidence="2 3" key="1">
    <citation type="submission" date="2023-01" db="EMBL/GenBank/DDBJ databases">
        <title>Complete genome sequence of Lacticaseibacillus paracasei SRCM217440 isolated from Makgeolli.</title>
        <authorList>
            <person name="Yang H.-G."/>
            <person name="Jeong S.-J."/>
            <person name="Ha G.-S."/>
            <person name="Yang H.-J."/>
            <person name="Jeong D.-Y."/>
        </authorList>
    </citation>
    <scope>NUCLEOTIDE SEQUENCE [LARGE SCALE GENOMIC DNA]</scope>
    <source>
        <strain evidence="2 3">SRCM217440</strain>
    </source>
</reference>
<evidence type="ECO:0000259" key="1">
    <source>
        <dbReference type="SMART" id="SM00974"/>
    </source>
</evidence>